<organism evidence="2 3">
    <name type="scientific">Bifidobacterium thermacidophilum subsp. thermacidophilum</name>
    <dbReference type="NCBI Taxonomy" id="79262"/>
    <lineage>
        <taxon>Bacteria</taxon>
        <taxon>Bacillati</taxon>
        <taxon>Actinomycetota</taxon>
        <taxon>Actinomycetes</taxon>
        <taxon>Bifidobacteriales</taxon>
        <taxon>Bifidobacteriaceae</taxon>
        <taxon>Bifidobacterium</taxon>
    </lineage>
</organism>
<name>A0A087E2P5_9BIFI</name>
<evidence type="ECO:0000313" key="3">
    <source>
        <dbReference type="Proteomes" id="UP000029003"/>
    </source>
</evidence>
<protein>
    <submittedName>
        <fullName evidence="2">Transposase</fullName>
    </submittedName>
</protein>
<evidence type="ECO:0000259" key="1">
    <source>
        <dbReference type="Pfam" id="PF14690"/>
    </source>
</evidence>
<gene>
    <name evidence="2" type="ORF">THER5_0220</name>
</gene>
<dbReference type="InterPro" id="IPR029261">
    <property type="entry name" value="Transposase_Znf"/>
</dbReference>
<accession>A0A087E2P5</accession>
<dbReference type="Proteomes" id="UP000029003">
    <property type="component" value="Unassembled WGS sequence"/>
</dbReference>
<reference evidence="2 3" key="1">
    <citation type="submission" date="2014-03" db="EMBL/GenBank/DDBJ databases">
        <title>Genomics of Bifidobacteria.</title>
        <authorList>
            <person name="Ventura M."/>
            <person name="Milani C."/>
            <person name="Lugli G.A."/>
        </authorList>
    </citation>
    <scope>NUCLEOTIDE SEQUENCE [LARGE SCALE GENOMIC DNA]</scope>
    <source>
        <strain evidence="2 3">LMG 21395</strain>
    </source>
</reference>
<dbReference type="AlphaFoldDB" id="A0A087E2P5"/>
<evidence type="ECO:0000313" key="2">
    <source>
        <dbReference type="EMBL" id="KFJ02046.1"/>
    </source>
</evidence>
<feature type="domain" description="Transposase IS204/IS1001/IS1096/IS1165 zinc-finger" evidence="1">
    <location>
        <begin position="46"/>
        <end position="91"/>
    </location>
</feature>
<proteinExistence type="predicted"/>
<comment type="caution">
    <text evidence="2">The sequence shown here is derived from an EMBL/GenBank/DDBJ whole genome shotgun (WGS) entry which is preliminary data.</text>
</comment>
<sequence length="112" mass="12248">MDTTLLFTAALQLPDPWRVSGVELRDGEGGRRELRITIGFGPGPRFSCPHAGCGRGACPMHDVRGRVWRHLNFFRYEAFIHAGVPRVSCPGHGVRAVRVPWARPGGGCILSS</sequence>
<dbReference type="EMBL" id="JGZT01000007">
    <property type="protein sequence ID" value="KFJ02046.1"/>
    <property type="molecule type" value="Genomic_DNA"/>
</dbReference>
<dbReference type="Pfam" id="PF14690">
    <property type="entry name" value="Zn_ribbon_ISL3"/>
    <property type="match status" value="1"/>
</dbReference>